<dbReference type="InterPro" id="IPR019533">
    <property type="entry name" value="Peptidase_S26"/>
</dbReference>
<comment type="subcellular location">
    <subcellularLocation>
        <location evidence="2">Cell membrane</location>
        <topology evidence="2">Single-pass type II membrane protein</topology>
    </subcellularLocation>
    <subcellularLocation>
        <location evidence="6">Membrane</location>
        <topology evidence="6">Single-pass type II membrane protein</topology>
    </subcellularLocation>
</comment>
<dbReference type="InterPro" id="IPR036286">
    <property type="entry name" value="LexA/Signal_pep-like_sf"/>
</dbReference>
<accession>A0ABY5NX43</accession>
<dbReference type="CDD" id="cd06530">
    <property type="entry name" value="S26_SPase_I"/>
    <property type="match status" value="1"/>
</dbReference>
<dbReference type="PANTHER" id="PTHR43390:SF1">
    <property type="entry name" value="CHLOROPLAST PROCESSING PEPTIDASE"/>
    <property type="match status" value="1"/>
</dbReference>
<dbReference type="PANTHER" id="PTHR43390">
    <property type="entry name" value="SIGNAL PEPTIDASE I"/>
    <property type="match status" value="1"/>
</dbReference>
<comment type="catalytic activity">
    <reaction evidence="1 6">
        <text>Cleavage of hydrophobic, N-terminal signal or leader sequences from secreted and periplasmic proteins.</text>
        <dbReference type="EC" id="3.4.21.89"/>
    </reaction>
</comment>
<dbReference type="PROSITE" id="PS00760">
    <property type="entry name" value="SPASE_I_2"/>
    <property type="match status" value="1"/>
</dbReference>
<sequence>MKKLLKDNILLLLSIFFILLLQLFFISSTKVSGESMNYTLQHNDRSLVLKSNSAKRFDIIIFNSNKLTGEDKQYVKRIIGLPGETVCYKKKQLFINNKQVSEPFDLKNRVHTGDFSYKLNRNEFFVLGDNRGNSIDSRHFGCINKRDIVGKMIYRFFPLHSIGKIN</sequence>
<dbReference type="InterPro" id="IPR000223">
    <property type="entry name" value="Pept_S26A_signal_pept_1"/>
</dbReference>
<proteinExistence type="inferred from homology"/>
<dbReference type="InterPro" id="IPR019758">
    <property type="entry name" value="Pept_S26A_signal_pept_1_CS"/>
</dbReference>
<evidence type="ECO:0000256" key="4">
    <source>
        <dbReference type="ARBA" id="ARBA00013208"/>
    </source>
</evidence>
<dbReference type="NCBIfam" id="TIGR02227">
    <property type="entry name" value="sigpep_I_bact"/>
    <property type="match status" value="1"/>
</dbReference>
<organism evidence="8 9">
    <name type="scientific">Vagococcus luciliae</name>
    <dbReference type="NCBI Taxonomy" id="2920380"/>
    <lineage>
        <taxon>Bacteria</taxon>
        <taxon>Bacillati</taxon>
        <taxon>Bacillota</taxon>
        <taxon>Bacilli</taxon>
        <taxon>Lactobacillales</taxon>
        <taxon>Enterococcaceae</taxon>
        <taxon>Vagococcus</taxon>
    </lineage>
</organism>
<reference evidence="8" key="1">
    <citation type="submission" date="2022-08" db="EMBL/GenBank/DDBJ databases">
        <title>Genome sequence of Vagococcus luciliae DSM 112651.</title>
        <authorList>
            <person name="Juan G."/>
            <person name="Anja P."/>
            <person name="Rolf D."/>
            <person name="Kampfer P."/>
            <person name="Vilcinskas A."/>
        </authorList>
    </citation>
    <scope>NUCLEOTIDE SEQUENCE</scope>
    <source>
        <strain evidence="8">G314FT</strain>
    </source>
</reference>
<dbReference type="InterPro" id="IPR019757">
    <property type="entry name" value="Pept_S26A_signal_pept_1_Lys-AS"/>
</dbReference>
<reference evidence="8" key="2">
    <citation type="submission" date="2022-08" db="EMBL/GenBank/DDBJ databases">
        <authorList>
            <person name="Poehlein A."/>
            <person name="Guzman J."/>
            <person name="Daniel R."/>
            <person name="Vilcinskas A."/>
        </authorList>
    </citation>
    <scope>NUCLEOTIDE SEQUENCE</scope>
    <source>
        <strain evidence="8">G314FT</strain>
    </source>
</reference>
<dbReference type="Proteomes" id="UP001058273">
    <property type="component" value="Chromosome"/>
</dbReference>
<keyword evidence="5 6" id="KW-0378">Hydrolase</keyword>
<dbReference type="RefSeq" id="WP_257701801.1">
    <property type="nucleotide sequence ID" value="NZ_CP102451.1"/>
</dbReference>
<protein>
    <recommendedName>
        <fullName evidence="4 6">Signal peptidase I</fullName>
        <ecNumber evidence="4 6">3.4.21.89</ecNumber>
    </recommendedName>
</protein>
<evidence type="ECO:0000256" key="5">
    <source>
        <dbReference type="ARBA" id="ARBA00022801"/>
    </source>
</evidence>
<dbReference type="SUPFAM" id="SSF51306">
    <property type="entry name" value="LexA/Signal peptidase"/>
    <property type="match status" value="1"/>
</dbReference>
<keyword evidence="9" id="KW-1185">Reference proteome</keyword>
<evidence type="ECO:0000256" key="3">
    <source>
        <dbReference type="ARBA" id="ARBA00009370"/>
    </source>
</evidence>
<feature type="domain" description="Peptidase S26" evidence="7">
    <location>
        <begin position="11"/>
        <end position="156"/>
    </location>
</feature>
<evidence type="ECO:0000259" key="7">
    <source>
        <dbReference type="Pfam" id="PF10502"/>
    </source>
</evidence>
<evidence type="ECO:0000313" key="8">
    <source>
        <dbReference type="EMBL" id="UUV98219.1"/>
    </source>
</evidence>
<evidence type="ECO:0000256" key="2">
    <source>
        <dbReference type="ARBA" id="ARBA00004401"/>
    </source>
</evidence>
<keyword evidence="6" id="KW-0645">Protease</keyword>
<evidence type="ECO:0000313" key="9">
    <source>
        <dbReference type="Proteomes" id="UP001058273"/>
    </source>
</evidence>
<dbReference type="Pfam" id="PF10502">
    <property type="entry name" value="Peptidase_S26"/>
    <property type="match status" value="1"/>
</dbReference>
<name>A0ABY5NX43_9ENTE</name>
<dbReference type="EC" id="3.4.21.89" evidence="4 6"/>
<dbReference type="PRINTS" id="PR00727">
    <property type="entry name" value="LEADERPTASE"/>
</dbReference>
<gene>
    <name evidence="8" type="primary">sipS_2</name>
    <name evidence="8" type="ORF">G314FT_03110</name>
</gene>
<dbReference type="EMBL" id="CP102451">
    <property type="protein sequence ID" value="UUV98219.1"/>
    <property type="molecule type" value="Genomic_DNA"/>
</dbReference>
<evidence type="ECO:0000256" key="1">
    <source>
        <dbReference type="ARBA" id="ARBA00000677"/>
    </source>
</evidence>
<dbReference type="GO" id="GO:0009003">
    <property type="term" value="F:signal peptidase activity"/>
    <property type="evidence" value="ECO:0007669"/>
    <property type="project" value="UniProtKB-EC"/>
</dbReference>
<dbReference type="PROSITE" id="PS00761">
    <property type="entry name" value="SPASE_I_3"/>
    <property type="match status" value="1"/>
</dbReference>
<dbReference type="Gene3D" id="2.10.109.10">
    <property type="entry name" value="Umud Fragment, subunit A"/>
    <property type="match status" value="1"/>
</dbReference>
<evidence type="ECO:0000256" key="6">
    <source>
        <dbReference type="RuleBase" id="RU362042"/>
    </source>
</evidence>
<comment type="similarity">
    <text evidence="3 6">Belongs to the peptidase S26 family.</text>
</comment>